<proteinExistence type="predicted"/>
<dbReference type="Proteomes" id="UP001371218">
    <property type="component" value="Unassembled WGS sequence"/>
</dbReference>
<dbReference type="RefSeq" id="WP_341429374.1">
    <property type="nucleotide sequence ID" value="NZ_JBBUTG010000042.1"/>
</dbReference>
<gene>
    <name evidence="6" type="ORF">AACH06_29340</name>
</gene>
<reference evidence="6 7" key="1">
    <citation type="submission" date="2024-04" db="EMBL/GenBank/DDBJ databases">
        <title>Novel species of the genus Ideonella isolated from streams.</title>
        <authorList>
            <person name="Lu H."/>
        </authorList>
    </citation>
    <scope>NUCLEOTIDE SEQUENCE [LARGE SCALE GENOMIC DNA]</scope>
    <source>
        <strain evidence="6 7">DXS29W</strain>
    </source>
</reference>
<comment type="caution">
    <text evidence="6">The sequence shown here is derived from an EMBL/GenBank/DDBJ whole genome shotgun (WGS) entry which is preliminary data.</text>
</comment>
<sequence>MSAARRLRRGATRAMVGLALAAPLLGALVVWLNVRGEMPLPPETPLTSPPSADVARGAYLVKAGNCIGCHTTPGGAALAGGRPIETPFGAVFAPNLTPDDDTGLGRWTASEFWRAMHHGRSRNGRLLYPAFPYTSFTQMTRQDVDAVYAYLRSVPAVKQPPRAHALRFPYSTQPALAVWRALYFRAGHFSTVEEQSDAWNRGKYLVEGLGHCAACHASRNALGAARLHAGLGGGLMTDGGWYAPALSDPAEAGVQQWPRAQVVQLLKTGVSPTASVSGPMADVVHDSTQHLDEADLDAMAQYLISLPPVAASTPTEAAPATPEAMLRGAEVYAQACAACHGKQGEGVAGIYPALAGNRAVTWPSPHNLVQMVRHGGFAPTTEGNPRPFGMPPFAQTLSNDDVAAVVTYLRQSWGHRASAVSALQVSRIR</sequence>
<evidence type="ECO:0000256" key="1">
    <source>
        <dbReference type="ARBA" id="ARBA00022617"/>
    </source>
</evidence>
<dbReference type="PANTHER" id="PTHR35008:SF4">
    <property type="entry name" value="BLL4482 PROTEIN"/>
    <property type="match status" value="1"/>
</dbReference>
<evidence type="ECO:0000256" key="3">
    <source>
        <dbReference type="ARBA" id="ARBA00023004"/>
    </source>
</evidence>
<keyword evidence="3 4" id="KW-0408">Iron</keyword>
<evidence type="ECO:0000259" key="5">
    <source>
        <dbReference type="PROSITE" id="PS51007"/>
    </source>
</evidence>
<dbReference type="InterPro" id="IPR036909">
    <property type="entry name" value="Cyt_c-like_dom_sf"/>
</dbReference>
<protein>
    <submittedName>
        <fullName evidence="6">C-type cytochrome</fullName>
    </submittedName>
</protein>
<feature type="domain" description="Cytochrome c" evidence="5">
    <location>
        <begin position="52"/>
        <end position="155"/>
    </location>
</feature>
<dbReference type="SUPFAM" id="SSF46626">
    <property type="entry name" value="Cytochrome c"/>
    <property type="match status" value="3"/>
</dbReference>
<organism evidence="6 7">
    <name type="scientific">Ideonella lacteola</name>
    <dbReference type="NCBI Taxonomy" id="2984193"/>
    <lineage>
        <taxon>Bacteria</taxon>
        <taxon>Pseudomonadati</taxon>
        <taxon>Pseudomonadota</taxon>
        <taxon>Betaproteobacteria</taxon>
        <taxon>Burkholderiales</taxon>
        <taxon>Sphaerotilaceae</taxon>
        <taxon>Ideonella</taxon>
    </lineage>
</organism>
<dbReference type="InterPro" id="IPR009056">
    <property type="entry name" value="Cyt_c-like_dom"/>
</dbReference>
<evidence type="ECO:0000256" key="4">
    <source>
        <dbReference type="PROSITE-ProRule" id="PRU00433"/>
    </source>
</evidence>
<accession>A0ABU9C264</accession>
<evidence type="ECO:0000256" key="2">
    <source>
        <dbReference type="ARBA" id="ARBA00022723"/>
    </source>
</evidence>
<evidence type="ECO:0000313" key="6">
    <source>
        <dbReference type="EMBL" id="MEK8034940.1"/>
    </source>
</evidence>
<feature type="domain" description="Cytochrome c" evidence="5">
    <location>
        <begin position="197"/>
        <end position="307"/>
    </location>
</feature>
<dbReference type="PANTHER" id="PTHR35008">
    <property type="entry name" value="BLL4482 PROTEIN-RELATED"/>
    <property type="match status" value="1"/>
</dbReference>
<dbReference type="InterPro" id="IPR014353">
    <property type="entry name" value="Membr-bd_ADH_cyt_c"/>
</dbReference>
<keyword evidence="2 4" id="KW-0479">Metal-binding</keyword>
<dbReference type="PROSITE" id="PS51007">
    <property type="entry name" value="CYTC"/>
    <property type="match status" value="3"/>
</dbReference>
<dbReference type="PIRSF" id="PIRSF000018">
    <property type="entry name" value="Mb_ADH_cyt_c"/>
    <property type="match status" value="1"/>
</dbReference>
<name>A0ABU9C264_9BURK</name>
<evidence type="ECO:0000313" key="7">
    <source>
        <dbReference type="Proteomes" id="UP001371218"/>
    </source>
</evidence>
<dbReference type="InterPro" id="IPR051459">
    <property type="entry name" value="Cytochrome_c-type_DH"/>
</dbReference>
<dbReference type="Pfam" id="PF00034">
    <property type="entry name" value="Cytochrom_C"/>
    <property type="match status" value="3"/>
</dbReference>
<keyword evidence="7" id="KW-1185">Reference proteome</keyword>
<feature type="domain" description="Cytochrome c" evidence="5">
    <location>
        <begin position="323"/>
        <end position="413"/>
    </location>
</feature>
<dbReference type="Gene3D" id="1.10.760.10">
    <property type="entry name" value="Cytochrome c-like domain"/>
    <property type="match status" value="3"/>
</dbReference>
<dbReference type="EMBL" id="JBBUTG010000042">
    <property type="protein sequence ID" value="MEK8034940.1"/>
    <property type="molecule type" value="Genomic_DNA"/>
</dbReference>
<keyword evidence="1 4" id="KW-0349">Heme</keyword>